<dbReference type="InterPro" id="IPR001173">
    <property type="entry name" value="Glyco_trans_2-like"/>
</dbReference>
<keyword evidence="2" id="KW-0808">Transferase</keyword>
<dbReference type="Gene3D" id="3.90.550.10">
    <property type="entry name" value="Spore Coat Polysaccharide Biosynthesis Protein SpsA, Chain A"/>
    <property type="match status" value="1"/>
</dbReference>
<evidence type="ECO:0000259" key="1">
    <source>
        <dbReference type="Pfam" id="PF00535"/>
    </source>
</evidence>
<dbReference type="InterPro" id="IPR029044">
    <property type="entry name" value="Nucleotide-diphossugar_trans"/>
</dbReference>
<evidence type="ECO:0000313" key="2">
    <source>
        <dbReference type="EMBL" id="SMF00670.1"/>
    </source>
</evidence>
<dbReference type="STRING" id="1123014.SAMN02745746_00650"/>
<keyword evidence="3" id="KW-1185">Reference proteome</keyword>
<dbReference type="AlphaFoldDB" id="A0A1Y6BCD5"/>
<dbReference type="Proteomes" id="UP000192920">
    <property type="component" value="Unassembled WGS sequence"/>
</dbReference>
<dbReference type="RefSeq" id="WP_085275007.1">
    <property type="nucleotide sequence ID" value="NZ_FXAG01000003.1"/>
</dbReference>
<protein>
    <submittedName>
        <fullName evidence="2">Glycosyl transferase family 2</fullName>
    </submittedName>
</protein>
<dbReference type="GO" id="GO:0016758">
    <property type="term" value="F:hexosyltransferase activity"/>
    <property type="evidence" value="ECO:0007669"/>
    <property type="project" value="UniProtKB-ARBA"/>
</dbReference>
<dbReference type="Pfam" id="PF00535">
    <property type="entry name" value="Glycos_transf_2"/>
    <property type="match status" value="1"/>
</dbReference>
<dbReference type="PANTHER" id="PTHR22916">
    <property type="entry name" value="GLYCOSYLTRANSFERASE"/>
    <property type="match status" value="1"/>
</dbReference>
<evidence type="ECO:0000313" key="3">
    <source>
        <dbReference type="Proteomes" id="UP000192920"/>
    </source>
</evidence>
<name>A0A1Y6BCD5_9NEIS</name>
<sequence length="235" mass="26003">MISIVSVTYNNAIGLHQTLTSLVKSKCTPHEVIVIDGGSQDATFTVISEFSDLLPIKFYSSKDAGIYDAMNKGLSLVSGDLIHYLNAGDTIQGNIYSNVKGPCRLPVRLTDETGQDLGYATTGLGGYGYCHQGVIFPAKHEQYQLNYSIAADLDLLIRTFPDGVLNLPLIRGGEVIYDLCGVSAKRRWSRDKQIGEILFKQKKYVAFFLFSSAAGAKYLMSKSIRRKIRQLFSRK</sequence>
<organism evidence="2 3">
    <name type="scientific">Pseudogulbenkiania subflava DSM 22618</name>
    <dbReference type="NCBI Taxonomy" id="1123014"/>
    <lineage>
        <taxon>Bacteria</taxon>
        <taxon>Pseudomonadati</taxon>
        <taxon>Pseudomonadota</taxon>
        <taxon>Betaproteobacteria</taxon>
        <taxon>Neisseriales</taxon>
        <taxon>Chromobacteriaceae</taxon>
        <taxon>Pseudogulbenkiania</taxon>
    </lineage>
</organism>
<gene>
    <name evidence="2" type="ORF">SAMN02745746_00650</name>
</gene>
<dbReference type="PANTHER" id="PTHR22916:SF67">
    <property type="entry name" value="COLANIC ACID BIOSYNTHESIS GLYCOSYL TRANSFERASE WCAE-RELATED"/>
    <property type="match status" value="1"/>
</dbReference>
<accession>A0A1Y6BCD5</accession>
<reference evidence="3" key="1">
    <citation type="submission" date="2017-04" db="EMBL/GenBank/DDBJ databases">
        <authorList>
            <person name="Varghese N."/>
            <person name="Submissions S."/>
        </authorList>
    </citation>
    <scope>NUCLEOTIDE SEQUENCE [LARGE SCALE GENOMIC DNA]</scope>
    <source>
        <strain evidence="3">DSM 22618</strain>
    </source>
</reference>
<dbReference type="EMBL" id="FXAG01000003">
    <property type="protein sequence ID" value="SMF00670.1"/>
    <property type="molecule type" value="Genomic_DNA"/>
</dbReference>
<proteinExistence type="predicted"/>
<dbReference type="SUPFAM" id="SSF53448">
    <property type="entry name" value="Nucleotide-diphospho-sugar transferases"/>
    <property type="match status" value="1"/>
</dbReference>
<feature type="domain" description="Glycosyltransferase 2-like" evidence="1">
    <location>
        <begin position="3"/>
        <end position="89"/>
    </location>
</feature>